<keyword evidence="2" id="KW-0645">Protease</keyword>
<comment type="similarity">
    <text evidence="1">Belongs to the SOS response-associated peptidase family.</text>
</comment>
<keyword evidence="5" id="KW-0190">Covalent protein-DNA linkage</keyword>
<dbReference type="EMBL" id="AOMD01000024">
    <property type="protein sequence ID" value="EMA44439.1"/>
    <property type="molecule type" value="Genomic_DNA"/>
</dbReference>
<dbReference type="PANTHER" id="PTHR13604">
    <property type="entry name" value="DC12-RELATED"/>
    <property type="match status" value="1"/>
</dbReference>
<reference evidence="9 10" key="1">
    <citation type="journal article" date="2014" name="PLoS Genet.">
        <title>Phylogenetically driven sequencing of extremely halophilic archaea reveals strategies for static and dynamic osmo-response.</title>
        <authorList>
            <person name="Becker E.A."/>
            <person name="Seitzer P.M."/>
            <person name="Tritt A."/>
            <person name="Larsen D."/>
            <person name="Krusor M."/>
            <person name="Yao A.I."/>
            <person name="Wu D."/>
            <person name="Madern D."/>
            <person name="Eisen J.A."/>
            <person name="Darling A.E."/>
            <person name="Facciotti M.T."/>
        </authorList>
    </citation>
    <scope>NUCLEOTIDE SEQUENCE [LARGE SCALE GENOMIC DNA]</scope>
    <source>
        <strain evidence="9 10">DSM 5350</strain>
    </source>
</reference>
<dbReference type="InterPro" id="IPR036590">
    <property type="entry name" value="SRAP-like"/>
</dbReference>
<keyword evidence="10" id="KW-1185">Reference proteome</keyword>
<evidence type="ECO:0000256" key="8">
    <source>
        <dbReference type="SAM" id="MobiDB-lite"/>
    </source>
</evidence>
<evidence type="ECO:0000256" key="7">
    <source>
        <dbReference type="ARBA" id="ARBA00023239"/>
    </source>
</evidence>
<dbReference type="GO" id="GO:0016829">
    <property type="term" value="F:lyase activity"/>
    <property type="evidence" value="ECO:0007669"/>
    <property type="project" value="UniProtKB-KW"/>
</dbReference>
<feature type="region of interest" description="Disordered" evidence="8">
    <location>
        <begin position="215"/>
        <end position="235"/>
    </location>
</feature>
<dbReference type="GO" id="GO:0008233">
    <property type="term" value="F:peptidase activity"/>
    <property type="evidence" value="ECO:0007669"/>
    <property type="project" value="UniProtKB-KW"/>
</dbReference>
<accession>M0MI92</accession>
<evidence type="ECO:0008006" key="11">
    <source>
        <dbReference type="Google" id="ProtNLM"/>
    </source>
</evidence>
<dbReference type="GO" id="GO:0006508">
    <property type="term" value="P:proteolysis"/>
    <property type="evidence" value="ECO:0007669"/>
    <property type="project" value="UniProtKB-KW"/>
</dbReference>
<dbReference type="AlphaFoldDB" id="M0MI92"/>
<dbReference type="SUPFAM" id="SSF143081">
    <property type="entry name" value="BB1717-like"/>
    <property type="match status" value="1"/>
</dbReference>
<keyword evidence="7" id="KW-0456">Lyase</keyword>
<evidence type="ECO:0000256" key="1">
    <source>
        <dbReference type="ARBA" id="ARBA00008136"/>
    </source>
</evidence>
<dbReference type="Proteomes" id="UP000011669">
    <property type="component" value="Unassembled WGS sequence"/>
</dbReference>
<proteinExistence type="inferred from homology"/>
<organism evidence="9 10">
    <name type="scientific">Halococcus saccharolyticus DSM 5350</name>
    <dbReference type="NCBI Taxonomy" id="1227455"/>
    <lineage>
        <taxon>Archaea</taxon>
        <taxon>Methanobacteriati</taxon>
        <taxon>Methanobacteriota</taxon>
        <taxon>Stenosarchaea group</taxon>
        <taxon>Halobacteria</taxon>
        <taxon>Halobacteriales</taxon>
        <taxon>Halococcaceae</taxon>
        <taxon>Halococcus</taxon>
    </lineage>
</organism>
<dbReference type="STRING" id="1227455.C449_10538"/>
<dbReference type="Pfam" id="PF02586">
    <property type="entry name" value="SRAP"/>
    <property type="match status" value="1"/>
</dbReference>
<dbReference type="GO" id="GO:0003697">
    <property type="term" value="F:single-stranded DNA binding"/>
    <property type="evidence" value="ECO:0007669"/>
    <property type="project" value="InterPro"/>
</dbReference>
<name>M0MI92_9EURY</name>
<gene>
    <name evidence="9" type="ORF">C449_10538</name>
</gene>
<dbReference type="InterPro" id="IPR003738">
    <property type="entry name" value="SRAP"/>
</dbReference>
<dbReference type="RefSeq" id="WP_006077967.1">
    <property type="nucleotide sequence ID" value="NZ_AOMD01000024.1"/>
</dbReference>
<dbReference type="InParanoid" id="M0MI92"/>
<dbReference type="OrthoDB" id="109020at2157"/>
<keyword evidence="4" id="KW-0378">Hydrolase</keyword>
<comment type="caution">
    <text evidence="9">The sequence shown here is derived from an EMBL/GenBank/DDBJ whole genome shotgun (WGS) entry which is preliminary data.</text>
</comment>
<dbReference type="PANTHER" id="PTHR13604:SF0">
    <property type="entry name" value="ABASIC SITE PROCESSING PROTEIN HMCES"/>
    <property type="match status" value="1"/>
</dbReference>
<dbReference type="Gene3D" id="3.90.1680.10">
    <property type="entry name" value="SOS response associated peptidase-like"/>
    <property type="match status" value="1"/>
</dbReference>
<evidence type="ECO:0000313" key="10">
    <source>
        <dbReference type="Proteomes" id="UP000011669"/>
    </source>
</evidence>
<evidence type="ECO:0000256" key="5">
    <source>
        <dbReference type="ARBA" id="ARBA00023124"/>
    </source>
</evidence>
<evidence type="ECO:0000256" key="2">
    <source>
        <dbReference type="ARBA" id="ARBA00022670"/>
    </source>
</evidence>
<sequence>MCGRYTIFTSPDTLEDRFGATARRSLEPRYNAAPGQKLPVITNDAPETISHLQWGLIPGWADDPSIGNRLINARAETVDEKRSFRAAYERRRCLVLADGFYEWTETDAGKQPYCVTLHDGGPFALAGLWERWQPPQKQTGLDEFGDGEPDTEADPVETFTIVTTEPNSVIEPLHDRMAVVLPPDGEQRWLAGEADGKELLEPYPAEEMRAYPVSTAVNNPANDSPTLVEEVDAPA</sequence>
<dbReference type="GO" id="GO:0106300">
    <property type="term" value="P:protein-DNA covalent cross-linking repair"/>
    <property type="evidence" value="ECO:0007669"/>
    <property type="project" value="InterPro"/>
</dbReference>
<evidence type="ECO:0000256" key="3">
    <source>
        <dbReference type="ARBA" id="ARBA00022763"/>
    </source>
</evidence>
<evidence type="ECO:0000256" key="6">
    <source>
        <dbReference type="ARBA" id="ARBA00023125"/>
    </source>
</evidence>
<protein>
    <recommendedName>
        <fullName evidence="11">SOS response-associated peptidase</fullName>
    </recommendedName>
</protein>
<evidence type="ECO:0000256" key="4">
    <source>
        <dbReference type="ARBA" id="ARBA00022801"/>
    </source>
</evidence>
<evidence type="ECO:0000313" key="9">
    <source>
        <dbReference type="EMBL" id="EMA44439.1"/>
    </source>
</evidence>
<dbReference type="PATRIC" id="fig|1227455.4.peg.2161"/>
<keyword evidence="3" id="KW-0227">DNA damage</keyword>
<keyword evidence="6" id="KW-0238">DNA-binding</keyword>
<feature type="compositionally biased region" description="Polar residues" evidence="8">
    <location>
        <begin position="215"/>
        <end position="225"/>
    </location>
</feature>